<dbReference type="AlphaFoldDB" id="A0A814FDG3"/>
<reference evidence="1" key="1">
    <citation type="submission" date="2021-02" db="EMBL/GenBank/DDBJ databases">
        <authorList>
            <person name="Nowell W R."/>
        </authorList>
    </citation>
    <scope>NUCLEOTIDE SEQUENCE</scope>
    <source>
        <strain evidence="1">Ploen Becks lab</strain>
    </source>
</reference>
<dbReference type="Gene3D" id="2.120.10.30">
    <property type="entry name" value="TolB, C-terminal domain"/>
    <property type="match status" value="1"/>
</dbReference>
<accession>A0A814FDG3</accession>
<sequence>MGAIGSGMVLSALNTSNTTQTTFSGYGNLNPPVRQNGKMALWALEKLNLIHHMGFVSIDAGDVIVGDSHGNRFHVAVFSRDGTMISEIECPYVKVSRCFRLKITSEGYVVTLSKF</sequence>
<evidence type="ECO:0000313" key="1">
    <source>
        <dbReference type="EMBL" id="CAF0979869.1"/>
    </source>
</evidence>
<evidence type="ECO:0000313" key="2">
    <source>
        <dbReference type="Proteomes" id="UP000663879"/>
    </source>
</evidence>
<protein>
    <submittedName>
        <fullName evidence="1">Uncharacterized protein</fullName>
    </submittedName>
</protein>
<dbReference type="InterPro" id="IPR011042">
    <property type="entry name" value="6-blade_b-propeller_TolB-like"/>
</dbReference>
<gene>
    <name evidence="1" type="ORF">OXX778_LOCUS15359</name>
</gene>
<name>A0A814FDG3_9BILA</name>
<dbReference type="OrthoDB" id="342730at2759"/>
<comment type="caution">
    <text evidence="1">The sequence shown here is derived from an EMBL/GenBank/DDBJ whole genome shotgun (WGS) entry which is preliminary data.</text>
</comment>
<keyword evidence="2" id="KW-1185">Reference proteome</keyword>
<dbReference type="EMBL" id="CAJNOC010003373">
    <property type="protein sequence ID" value="CAF0979869.1"/>
    <property type="molecule type" value="Genomic_DNA"/>
</dbReference>
<dbReference type="Proteomes" id="UP000663879">
    <property type="component" value="Unassembled WGS sequence"/>
</dbReference>
<proteinExistence type="predicted"/>
<organism evidence="1 2">
    <name type="scientific">Brachionus calyciflorus</name>
    <dbReference type="NCBI Taxonomy" id="104777"/>
    <lineage>
        <taxon>Eukaryota</taxon>
        <taxon>Metazoa</taxon>
        <taxon>Spiralia</taxon>
        <taxon>Gnathifera</taxon>
        <taxon>Rotifera</taxon>
        <taxon>Eurotatoria</taxon>
        <taxon>Monogononta</taxon>
        <taxon>Pseudotrocha</taxon>
        <taxon>Ploima</taxon>
        <taxon>Brachionidae</taxon>
        <taxon>Brachionus</taxon>
    </lineage>
</organism>